<dbReference type="Proteomes" id="UP000193907">
    <property type="component" value="Unassembled WGS sequence"/>
</dbReference>
<keyword evidence="3" id="KW-1185">Reference proteome</keyword>
<dbReference type="InterPro" id="IPR010775">
    <property type="entry name" value="DUF1365"/>
</dbReference>
<dbReference type="Pfam" id="PF07103">
    <property type="entry name" value="DUF1365"/>
    <property type="match status" value="1"/>
</dbReference>
<organism evidence="1 3">
    <name type="scientific">Mycobacterium celatum</name>
    <dbReference type="NCBI Taxonomy" id="28045"/>
    <lineage>
        <taxon>Bacteria</taxon>
        <taxon>Bacillati</taxon>
        <taxon>Actinomycetota</taxon>
        <taxon>Actinomycetes</taxon>
        <taxon>Mycobacteriales</taxon>
        <taxon>Mycobacteriaceae</taxon>
        <taxon>Mycobacterium</taxon>
    </lineage>
</organism>
<sequence length="230" mass="26337">MTPAIYRTTITHDRQAPVRHFFEYRSYSWYVDIDELPSLPRWLRPLARFDPGDHLTGRPGDSLRQRVDAFLADRDVPAPGRVTALLQARVLGYVFNPISIFWCHDRDGVLRHVVAEVHNTYGERHAYLLPPANRAVLVTKKFYVSPFNPVFGHYLVLAPRPEHRLNVTVTLCGDGRPAFVATLRGTRRPATAANVLRMQLRAPLAPLMVALRIRIQGIKLWLRRVPVVPR</sequence>
<evidence type="ECO:0000313" key="3">
    <source>
        <dbReference type="Proteomes" id="UP000193907"/>
    </source>
</evidence>
<comment type="caution">
    <text evidence="1">The sequence shown here is derived from an EMBL/GenBank/DDBJ whole genome shotgun (WGS) entry which is preliminary data.</text>
</comment>
<dbReference type="STRING" id="28045.AWB95_17275"/>
<dbReference type="Proteomes" id="UP000230971">
    <property type="component" value="Unassembled WGS sequence"/>
</dbReference>
<dbReference type="EMBL" id="PDKV01000032">
    <property type="protein sequence ID" value="PIB75486.1"/>
    <property type="molecule type" value="Genomic_DNA"/>
</dbReference>
<protein>
    <submittedName>
        <fullName evidence="2">DUF1365 domain-containing protein</fullName>
    </submittedName>
</protein>
<proteinExistence type="predicted"/>
<dbReference type="EMBL" id="LQOM01000037">
    <property type="protein sequence ID" value="ORV09965.1"/>
    <property type="molecule type" value="Genomic_DNA"/>
</dbReference>
<reference evidence="1 3" key="1">
    <citation type="submission" date="2016-01" db="EMBL/GenBank/DDBJ databases">
        <title>The new phylogeny of the genus Mycobacterium.</title>
        <authorList>
            <person name="Tarcisio F."/>
            <person name="Conor M."/>
            <person name="Antonella G."/>
            <person name="Elisabetta G."/>
            <person name="Giulia F.S."/>
            <person name="Sara T."/>
            <person name="Anna F."/>
            <person name="Clotilde B."/>
            <person name="Roberto B."/>
            <person name="Veronica D.S."/>
            <person name="Fabio R."/>
            <person name="Monica P."/>
            <person name="Olivier J."/>
            <person name="Enrico T."/>
            <person name="Nicola S."/>
        </authorList>
    </citation>
    <scope>NUCLEOTIDE SEQUENCE [LARGE SCALE GENOMIC DNA]</scope>
    <source>
        <strain evidence="1 3">DSM 44243</strain>
    </source>
</reference>
<dbReference type="PANTHER" id="PTHR33973">
    <property type="entry name" value="OS07G0153300 PROTEIN"/>
    <property type="match status" value="1"/>
</dbReference>
<dbReference type="AlphaFoldDB" id="A0A1X1RMW4"/>
<dbReference type="RefSeq" id="WP_062539168.1">
    <property type="nucleotide sequence ID" value="NZ_BBUN01000086.1"/>
</dbReference>
<gene>
    <name evidence="1" type="ORF">AWB95_17275</name>
    <name evidence="2" type="ORF">CQY23_19895</name>
</gene>
<evidence type="ECO:0000313" key="4">
    <source>
        <dbReference type="Proteomes" id="UP000230971"/>
    </source>
</evidence>
<name>A0A1X1RMW4_MYCCE</name>
<evidence type="ECO:0000313" key="1">
    <source>
        <dbReference type="EMBL" id="ORV09965.1"/>
    </source>
</evidence>
<evidence type="ECO:0000313" key="2">
    <source>
        <dbReference type="EMBL" id="PIB75486.1"/>
    </source>
</evidence>
<dbReference type="PANTHER" id="PTHR33973:SF4">
    <property type="entry name" value="OS07G0153300 PROTEIN"/>
    <property type="match status" value="1"/>
</dbReference>
<reference evidence="2 4" key="2">
    <citation type="journal article" date="2017" name="Infect. Genet. Evol.">
        <title>The new phylogeny of the genus Mycobacterium: The old and the news.</title>
        <authorList>
            <person name="Tortoli E."/>
            <person name="Fedrizzi T."/>
            <person name="Meehan C.J."/>
            <person name="Trovato A."/>
            <person name="Grottola A."/>
            <person name="Giacobazzi E."/>
            <person name="Serpini G.F."/>
            <person name="Tagliazucchi S."/>
            <person name="Fabio A."/>
            <person name="Bettua C."/>
            <person name="Bertorelli R."/>
            <person name="Frascaro F."/>
            <person name="De Sanctis V."/>
            <person name="Pecorari M."/>
            <person name="Jousson O."/>
            <person name="Segata N."/>
            <person name="Cirillo D.M."/>
        </authorList>
    </citation>
    <scope>NUCLEOTIDE SEQUENCE [LARGE SCALE GENOMIC DNA]</scope>
    <source>
        <strain evidence="2 4">NCTC 12882</strain>
    </source>
</reference>
<dbReference type="OrthoDB" id="9778801at2"/>
<accession>A0A1X1RMW4</accession>